<accession>A0AAV5WGE7</accession>
<evidence type="ECO:0000313" key="2">
    <source>
        <dbReference type="Proteomes" id="UP001432322"/>
    </source>
</evidence>
<dbReference type="AlphaFoldDB" id="A0AAV5WGE7"/>
<feature type="non-terminal residue" evidence="1">
    <location>
        <position position="1"/>
    </location>
</feature>
<name>A0AAV5WGE7_9BILA</name>
<dbReference type="Proteomes" id="UP001432322">
    <property type="component" value="Unassembled WGS sequence"/>
</dbReference>
<sequence>TIMPVSGGAVDIAPVADSLPSLYLADDVGCSGHAAFMYGEKRARFALYDVSTVIKFSHEMKQAYFVAVTLHSETDRRPMTGLLCALRNKLFFSREQLYSALEQNDVVDERGNVICGRLISPFTVRAAAGSTFMNNLPAKELI</sequence>
<comment type="caution">
    <text evidence="1">The sequence shown here is derived from an EMBL/GenBank/DDBJ whole genome shotgun (WGS) entry which is preliminary data.</text>
</comment>
<keyword evidence="2" id="KW-1185">Reference proteome</keyword>
<proteinExistence type="predicted"/>
<protein>
    <recommendedName>
        <fullName evidence="3">Cleavage/polyadenylation specificity factor A subunit C-terminal domain-containing protein</fullName>
    </recommendedName>
</protein>
<dbReference type="EMBL" id="BTSY01000005">
    <property type="protein sequence ID" value="GMT29738.1"/>
    <property type="molecule type" value="Genomic_DNA"/>
</dbReference>
<reference evidence="1" key="1">
    <citation type="submission" date="2023-10" db="EMBL/GenBank/DDBJ databases">
        <title>Genome assembly of Pristionchus species.</title>
        <authorList>
            <person name="Yoshida K."/>
            <person name="Sommer R.J."/>
        </authorList>
    </citation>
    <scope>NUCLEOTIDE SEQUENCE</scope>
    <source>
        <strain evidence="1">RS5133</strain>
    </source>
</reference>
<gene>
    <name evidence="1" type="ORF">PFISCL1PPCAC_21035</name>
</gene>
<evidence type="ECO:0000313" key="1">
    <source>
        <dbReference type="EMBL" id="GMT29738.1"/>
    </source>
</evidence>
<organism evidence="1 2">
    <name type="scientific">Pristionchus fissidentatus</name>
    <dbReference type="NCBI Taxonomy" id="1538716"/>
    <lineage>
        <taxon>Eukaryota</taxon>
        <taxon>Metazoa</taxon>
        <taxon>Ecdysozoa</taxon>
        <taxon>Nematoda</taxon>
        <taxon>Chromadorea</taxon>
        <taxon>Rhabditida</taxon>
        <taxon>Rhabditina</taxon>
        <taxon>Diplogasteromorpha</taxon>
        <taxon>Diplogasteroidea</taxon>
        <taxon>Neodiplogasteridae</taxon>
        <taxon>Pristionchus</taxon>
    </lineage>
</organism>
<evidence type="ECO:0008006" key="3">
    <source>
        <dbReference type="Google" id="ProtNLM"/>
    </source>
</evidence>